<sequence length="364" mass="38313">MSGDAGDKSHKATPKRMKQLRHDGALQRSQDLSAWLGMGVAAMTLSAVLATGTANAVQQLTVVRAIIANPDPAVAVQALFDGTTTILPAIAPLLVVVVIAAIGGSAAQGGIYFSTKKLKPTFKQFNLVKGLKRVFGGQAWWQGLKALLKTIVVAGVLFVTVKNITPMLLTSGGLSLHQVLDLAAGGVADLMRTAVAAGLILAVFDILVIRKTNRKQTMMSTQEIKQESKSSEGDPLLKGAIRSKQLAMSRNRMMAAIATADVVLVNPTHVAVALKYEPGHGAPRVVAKGSGHVAARIRAEATAKRVPMVADVPLARALNAACKLGQEVPEDLFVQVAKILAFVMSLRRRGAAQGVHTVPDRRAA</sequence>
<dbReference type="AlphaFoldDB" id="A0A4Q5N0J0"/>
<dbReference type="GO" id="GO:0005886">
    <property type="term" value="C:plasma membrane"/>
    <property type="evidence" value="ECO:0007669"/>
    <property type="project" value="TreeGrafter"/>
</dbReference>
<feature type="transmembrane region" description="Helical" evidence="2">
    <location>
        <begin position="146"/>
        <end position="170"/>
    </location>
</feature>
<protein>
    <submittedName>
        <fullName evidence="3">EscU/YscU/HrcU family type III secretion system export apparatus switch protein</fullName>
    </submittedName>
</protein>
<name>A0A4Q5N0J0_9MICO</name>
<evidence type="ECO:0000313" key="3">
    <source>
        <dbReference type="EMBL" id="RYV50007.1"/>
    </source>
</evidence>
<dbReference type="EMBL" id="SDWW01000044">
    <property type="protein sequence ID" value="RYV50007.1"/>
    <property type="molecule type" value="Genomic_DNA"/>
</dbReference>
<comment type="caution">
    <text evidence="3">The sequence shown here is derived from an EMBL/GenBank/DDBJ whole genome shotgun (WGS) entry which is preliminary data.</text>
</comment>
<dbReference type="PANTHER" id="PTHR30531">
    <property type="entry name" value="FLAGELLAR BIOSYNTHETIC PROTEIN FLHB"/>
    <property type="match status" value="1"/>
</dbReference>
<proteinExistence type="predicted"/>
<dbReference type="SUPFAM" id="SSF160544">
    <property type="entry name" value="EscU C-terminal domain-like"/>
    <property type="match status" value="1"/>
</dbReference>
<evidence type="ECO:0000313" key="4">
    <source>
        <dbReference type="Proteomes" id="UP000293764"/>
    </source>
</evidence>
<dbReference type="RefSeq" id="WP_130103634.1">
    <property type="nucleotide sequence ID" value="NZ_SDWW01000044.1"/>
</dbReference>
<dbReference type="InterPro" id="IPR029025">
    <property type="entry name" value="T3SS_substrate_exporter_C"/>
</dbReference>
<evidence type="ECO:0000256" key="1">
    <source>
        <dbReference type="SAM" id="MobiDB-lite"/>
    </source>
</evidence>
<feature type="transmembrane region" description="Helical" evidence="2">
    <location>
        <begin position="89"/>
        <end position="113"/>
    </location>
</feature>
<keyword evidence="2" id="KW-1133">Transmembrane helix</keyword>
<dbReference type="InterPro" id="IPR006135">
    <property type="entry name" value="T3SS_substrate_exporter"/>
</dbReference>
<dbReference type="Pfam" id="PF01312">
    <property type="entry name" value="Bac_export_2"/>
    <property type="match status" value="1"/>
</dbReference>
<evidence type="ECO:0000256" key="2">
    <source>
        <dbReference type="SAM" id="Phobius"/>
    </source>
</evidence>
<feature type="transmembrane region" description="Helical" evidence="2">
    <location>
        <begin position="32"/>
        <end position="54"/>
    </location>
</feature>
<feature type="region of interest" description="Disordered" evidence="1">
    <location>
        <begin position="1"/>
        <end position="24"/>
    </location>
</feature>
<reference evidence="3 4" key="1">
    <citation type="submission" date="2019-01" db="EMBL/GenBank/DDBJ databases">
        <title>Novel species of Cellulomonas.</title>
        <authorList>
            <person name="Liu Q."/>
            <person name="Xin Y.-H."/>
        </authorList>
    </citation>
    <scope>NUCLEOTIDE SEQUENCE [LARGE SCALE GENOMIC DNA]</scope>
    <source>
        <strain evidence="3 4">HLT2-17</strain>
    </source>
</reference>
<dbReference type="Gene3D" id="3.40.1690.10">
    <property type="entry name" value="secretion proteins EscU"/>
    <property type="match status" value="1"/>
</dbReference>
<dbReference type="PANTHER" id="PTHR30531:SF12">
    <property type="entry name" value="FLAGELLAR BIOSYNTHETIC PROTEIN FLHB"/>
    <property type="match status" value="1"/>
</dbReference>
<organism evidence="3 4">
    <name type="scientific">Pengzhenrongella frigida</name>
    <dbReference type="NCBI Taxonomy" id="1259133"/>
    <lineage>
        <taxon>Bacteria</taxon>
        <taxon>Bacillati</taxon>
        <taxon>Actinomycetota</taxon>
        <taxon>Actinomycetes</taxon>
        <taxon>Micrococcales</taxon>
        <taxon>Pengzhenrongella</taxon>
    </lineage>
</organism>
<dbReference type="OrthoDB" id="9807950at2"/>
<keyword evidence="2" id="KW-0812">Transmembrane</keyword>
<feature type="compositionally biased region" description="Basic and acidic residues" evidence="1">
    <location>
        <begin position="1"/>
        <end position="10"/>
    </location>
</feature>
<dbReference type="Proteomes" id="UP000293764">
    <property type="component" value="Unassembled WGS sequence"/>
</dbReference>
<dbReference type="GO" id="GO:0009306">
    <property type="term" value="P:protein secretion"/>
    <property type="evidence" value="ECO:0007669"/>
    <property type="project" value="InterPro"/>
</dbReference>
<keyword evidence="2" id="KW-0472">Membrane</keyword>
<feature type="transmembrane region" description="Helical" evidence="2">
    <location>
        <begin position="190"/>
        <end position="209"/>
    </location>
</feature>
<gene>
    <name evidence="3" type="ORF">EUA98_15675</name>
</gene>
<keyword evidence="4" id="KW-1185">Reference proteome</keyword>
<dbReference type="PRINTS" id="PR00950">
    <property type="entry name" value="TYPE3IMSPROT"/>
</dbReference>
<accession>A0A4Q5N0J0</accession>